<dbReference type="EMBL" id="JAKLTY010000012">
    <property type="protein sequence ID" value="MCG2628852.1"/>
    <property type="molecule type" value="Genomic_DNA"/>
</dbReference>
<reference evidence="2" key="1">
    <citation type="submission" date="2022-01" db="EMBL/GenBank/DDBJ databases">
        <title>Genome sequnece data of strain Bradyrhizobium sp. nov.</title>
        <authorList>
            <person name="Zhang J."/>
        </authorList>
    </citation>
    <scope>NUCLEOTIDE SEQUENCE</scope>
    <source>
        <strain evidence="2">WYCCWR 13023</strain>
    </source>
</reference>
<protein>
    <submittedName>
        <fullName evidence="2">Uncharacterized protein</fullName>
    </submittedName>
</protein>
<organism evidence="2 3">
    <name type="scientific">Bradyrhizobium zhengyangense</name>
    <dbReference type="NCBI Taxonomy" id="2911009"/>
    <lineage>
        <taxon>Bacteria</taxon>
        <taxon>Pseudomonadati</taxon>
        <taxon>Pseudomonadota</taxon>
        <taxon>Alphaproteobacteria</taxon>
        <taxon>Hyphomicrobiales</taxon>
        <taxon>Nitrobacteraceae</taxon>
        <taxon>Bradyrhizobium</taxon>
    </lineage>
</organism>
<evidence type="ECO:0000256" key="1">
    <source>
        <dbReference type="SAM" id="MobiDB-lite"/>
    </source>
</evidence>
<dbReference type="Proteomes" id="UP001139054">
    <property type="component" value="Unassembled WGS sequence"/>
</dbReference>
<name>A0A9X1R7Q6_9BRAD</name>
<feature type="compositionally biased region" description="Polar residues" evidence="1">
    <location>
        <begin position="8"/>
        <end position="20"/>
    </location>
</feature>
<dbReference type="RefSeq" id="WP_237890784.1">
    <property type="nucleotide sequence ID" value="NZ_JAKLTY010000012.1"/>
</dbReference>
<feature type="region of interest" description="Disordered" evidence="1">
    <location>
        <begin position="1"/>
        <end position="20"/>
    </location>
</feature>
<comment type="caution">
    <text evidence="2">The sequence shown here is derived from an EMBL/GenBank/DDBJ whole genome shotgun (WGS) entry which is preliminary data.</text>
</comment>
<proteinExistence type="predicted"/>
<sequence>MAKAKIKTTANASAKAQTKTAANDNEVSPFAIDRALTLGEKVALASASLSIQRLPLCLQQASNAYDMQAMLVKPSSVWRGVYILAQAEGIFESYSGWQPASIGDGSDLNPKTRAALEAFVKEAIKAHQAEIAEGEAWAASPEGKAALARMKSA</sequence>
<evidence type="ECO:0000313" key="3">
    <source>
        <dbReference type="Proteomes" id="UP001139054"/>
    </source>
</evidence>
<dbReference type="AlphaFoldDB" id="A0A9X1R7Q6"/>
<evidence type="ECO:0000313" key="2">
    <source>
        <dbReference type="EMBL" id="MCG2628852.1"/>
    </source>
</evidence>
<gene>
    <name evidence="2" type="ORF">L6654_19640</name>
</gene>
<accession>A0A9X1R7Q6</accession>